<proteinExistence type="predicted"/>
<dbReference type="AlphaFoldDB" id="A0A2Z2KPG0"/>
<keyword evidence="1" id="KW-0175">Coiled coil</keyword>
<feature type="domain" description="Recombinase" evidence="3">
    <location>
        <begin position="174"/>
        <end position="307"/>
    </location>
</feature>
<protein>
    <recommendedName>
        <fullName evidence="6">Recombinase family protein</fullName>
    </recommendedName>
</protein>
<evidence type="ECO:0008006" key="6">
    <source>
        <dbReference type="Google" id="ProtNLM"/>
    </source>
</evidence>
<dbReference type="Pfam" id="PF13408">
    <property type="entry name" value="Zn_ribbon_recom"/>
    <property type="match status" value="1"/>
</dbReference>
<dbReference type="SMART" id="SM00857">
    <property type="entry name" value="Resolvase"/>
    <property type="match status" value="1"/>
</dbReference>
<dbReference type="InterPro" id="IPR050639">
    <property type="entry name" value="SSR_resolvase"/>
</dbReference>
<dbReference type="Proteomes" id="UP000249890">
    <property type="component" value="Chromosome"/>
</dbReference>
<dbReference type="InterPro" id="IPR036162">
    <property type="entry name" value="Resolvase-like_N_sf"/>
</dbReference>
<dbReference type="OrthoDB" id="9769353at2"/>
<dbReference type="Pfam" id="PF07508">
    <property type="entry name" value="Recombinase"/>
    <property type="match status" value="1"/>
</dbReference>
<evidence type="ECO:0000313" key="5">
    <source>
        <dbReference type="Proteomes" id="UP000249890"/>
    </source>
</evidence>
<dbReference type="InterPro" id="IPR025827">
    <property type="entry name" value="Zn_ribbon_recom_dom"/>
</dbReference>
<dbReference type="EMBL" id="CP021780">
    <property type="protein sequence ID" value="ASA25620.1"/>
    <property type="molecule type" value="Genomic_DNA"/>
</dbReference>
<dbReference type="CDD" id="cd00338">
    <property type="entry name" value="Ser_Recombinase"/>
    <property type="match status" value="1"/>
</dbReference>
<dbReference type="PANTHER" id="PTHR30461">
    <property type="entry name" value="DNA-INVERTASE FROM LAMBDOID PROPHAGE"/>
    <property type="match status" value="1"/>
</dbReference>
<gene>
    <name evidence="4" type="ORF">B9T62_35745</name>
</gene>
<dbReference type="Gene3D" id="3.40.50.1390">
    <property type="entry name" value="Resolvase, N-terminal catalytic domain"/>
    <property type="match status" value="1"/>
</dbReference>
<sequence length="509" mass="58079">MIYNVLGNDGLGTPADGGKTMKVATYVRVSTIFEEQDSSIINQEEGLIDYIHTNNWLLFDTYSERKTSFSKRKEFMRLIKDAMGKKFDVILVKSLSRLGRSIGELNTIVPELVKKGIRFVAITESFDTTQSDWQTKLAIFSMLYQMSSQTTSDFVRMAERTRAMRGEFTGSFPPYGYEKADKKLVPATNDTPEIVRRIFSTYQEGTLGMQAIANQLNTEKVPTPAQVQGRKNGSEYWCQSSIEYILTNPAYIGYLVAQKEQAITLGSSQRKNTAPTEQIVIPDNHPALISKEQYQMAQSLIQRRSHNKVSGMPNLFTHLLFCADCGGGMHCVKRPYGKTHYMCGKYKLWGKDYCKRHSIHEANLLDLIQADIHQLMNEHVNKDTLVRGLQKGSQIEEKNHAKEVAAIKNNIDKIEKRKQISEDKWLDGDITKEQYHEMLDRLSKELTVAKEKLLHLTKSNEVKQPLLSDIAKLVSLDKLDRELLLMLVKRIDVKEDGDVKITYNFKVTL</sequence>
<dbReference type="Gene3D" id="3.90.1750.20">
    <property type="entry name" value="Putative Large Serine Recombinase, Chain B, Domain 2"/>
    <property type="match status" value="1"/>
</dbReference>
<dbReference type="GO" id="GO:0000150">
    <property type="term" value="F:DNA strand exchange activity"/>
    <property type="evidence" value="ECO:0007669"/>
    <property type="project" value="InterPro"/>
</dbReference>
<dbReference type="PANTHER" id="PTHR30461:SF23">
    <property type="entry name" value="DNA RECOMBINASE-RELATED"/>
    <property type="match status" value="1"/>
</dbReference>
<evidence type="ECO:0000259" key="3">
    <source>
        <dbReference type="PROSITE" id="PS51737"/>
    </source>
</evidence>
<feature type="coiled-coil region" evidence="1">
    <location>
        <begin position="397"/>
        <end position="459"/>
    </location>
</feature>
<evidence type="ECO:0000259" key="2">
    <source>
        <dbReference type="PROSITE" id="PS51736"/>
    </source>
</evidence>
<dbReference type="SUPFAM" id="SSF53041">
    <property type="entry name" value="Resolvase-like"/>
    <property type="match status" value="1"/>
</dbReference>
<reference evidence="4 5" key="1">
    <citation type="submission" date="2017-06" db="EMBL/GenBank/DDBJ databases">
        <title>Complete genome sequence of Paenibacillus donghaensis KCTC 13049T isolated from East Sea sediment, South Korea.</title>
        <authorList>
            <person name="Jung B.K."/>
            <person name="Hong S.-J."/>
            <person name="Shin J.-H."/>
        </authorList>
    </citation>
    <scope>NUCLEOTIDE SEQUENCE [LARGE SCALE GENOMIC DNA]</scope>
    <source>
        <strain evidence="4 5">KCTC 13049</strain>
    </source>
</reference>
<accession>A0A2Z2KPG0</accession>
<evidence type="ECO:0000256" key="1">
    <source>
        <dbReference type="SAM" id="Coils"/>
    </source>
</evidence>
<dbReference type="InterPro" id="IPR006119">
    <property type="entry name" value="Resolv_N"/>
</dbReference>
<dbReference type="Pfam" id="PF00239">
    <property type="entry name" value="Resolvase"/>
    <property type="match status" value="1"/>
</dbReference>
<dbReference type="PROSITE" id="PS51736">
    <property type="entry name" value="RECOMBINASES_3"/>
    <property type="match status" value="1"/>
</dbReference>
<dbReference type="InterPro" id="IPR038109">
    <property type="entry name" value="DNA_bind_recomb_sf"/>
</dbReference>
<dbReference type="GO" id="GO:0003677">
    <property type="term" value="F:DNA binding"/>
    <property type="evidence" value="ECO:0007669"/>
    <property type="project" value="InterPro"/>
</dbReference>
<keyword evidence="5" id="KW-1185">Reference proteome</keyword>
<evidence type="ECO:0000313" key="4">
    <source>
        <dbReference type="EMBL" id="ASA25620.1"/>
    </source>
</evidence>
<organism evidence="4 5">
    <name type="scientific">Paenibacillus donghaensis</name>
    <dbReference type="NCBI Taxonomy" id="414771"/>
    <lineage>
        <taxon>Bacteria</taxon>
        <taxon>Bacillati</taxon>
        <taxon>Bacillota</taxon>
        <taxon>Bacilli</taxon>
        <taxon>Bacillales</taxon>
        <taxon>Paenibacillaceae</taxon>
        <taxon>Paenibacillus</taxon>
    </lineage>
</organism>
<name>A0A2Z2KPG0_9BACL</name>
<dbReference type="PROSITE" id="PS51737">
    <property type="entry name" value="RECOMBINASE_DNA_BIND"/>
    <property type="match status" value="1"/>
</dbReference>
<feature type="domain" description="Resolvase/invertase-type recombinase catalytic" evidence="2">
    <location>
        <begin position="22"/>
        <end position="166"/>
    </location>
</feature>
<dbReference type="KEGG" id="pdh:B9T62_35745"/>
<dbReference type="InterPro" id="IPR011109">
    <property type="entry name" value="DNA_bind_recombinase_dom"/>
</dbReference>
<dbReference type="RefSeq" id="WP_087919581.1">
    <property type="nucleotide sequence ID" value="NZ_CP021780.1"/>
</dbReference>